<evidence type="ECO:0000313" key="1">
    <source>
        <dbReference type="Proteomes" id="UP000504627"/>
    </source>
</evidence>
<protein>
    <submittedName>
        <fullName evidence="2">Uncharacterized protein LOC120323474</fullName>
    </submittedName>
</protein>
<dbReference type="InParanoid" id="A0A7R5KPJ1"/>
<dbReference type="Proteomes" id="UP000504627">
    <property type="component" value="Unplaced"/>
</dbReference>
<keyword evidence="1" id="KW-1185">Reference proteome</keyword>
<organism evidence="1 2">
    <name type="scientific">Pipra filicauda</name>
    <name type="common">Wire-tailed manakin</name>
    <dbReference type="NCBI Taxonomy" id="649802"/>
    <lineage>
        <taxon>Eukaryota</taxon>
        <taxon>Metazoa</taxon>
        <taxon>Chordata</taxon>
        <taxon>Craniata</taxon>
        <taxon>Vertebrata</taxon>
        <taxon>Euteleostomi</taxon>
        <taxon>Archelosauria</taxon>
        <taxon>Archosauria</taxon>
        <taxon>Dinosauria</taxon>
        <taxon>Saurischia</taxon>
        <taxon>Theropoda</taxon>
        <taxon>Coelurosauria</taxon>
        <taxon>Aves</taxon>
        <taxon>Neognathae</taxon>
        <taxon>Neoaves</taxon>
        <taxon>Telluraves</taxon>
        <taxon>Australaves</taxon>
        <taxon>Passeriformes</taxon>
        <taxon>Pipridae</taxon>
        <taxon>Pipra</taxon>
    </lineage>
</organism>
<dbReference type="AlphaFoldDB" id="A0A7R5KPJ1"/>
<sequence>MPNVEHQFASISVNGKKVSKCLKFKKCVVLEFVLPVAEYRCRSFFSPSVSSVIWLIYCEVTCFINAYIILQDLGAVFVFCNTHGPANSQYPASSVCFFYIKRLVQVSHLPNHQKPHVCARELACPMLLVACAEYVLYCLYRTQTFFTPWCCCCELPREARERPRELSRSRRPDGIHLSRAWRRMRRLLSSFLPFCPESGSAPGGAQSSECFK</sequence>
<name>A0A7R5KPJ1_9PASS</name>
<dbReference type="RefSeq" id="XP_039238364.1">
    <property type="nucleotide sequence ID" value="XM_039382430.1"/>
</dbReference>
<gene>
    <name evidence="2" type="primary">LOC120323474</name>
</gene>
<accession>A0A7R5KPJ1</accession>
<reference evidence="2" key="1">
    <citation type="submission" date="2025-08" db="UniProtKB">
        <authorList>
            <consortium name="RefSeq"/>
        </authorList>
    </citation>
    <scope>IDENTIFICATION</scope>
    <source>
        <tissue evidence="2">Muscle</tissue>
    </source>
</reference>
<proteinExistence type="predicted"/>
<evidence type="ECO:0000313" key="2">
    <source>
        <dbReference type="RefSeq" id="XP_039238364.1"/>
    </source>
</evidence>
<dbReference type="GeneID" id="120323474"/>